<dbReference type="RefSeq" id="WP_377386505.1">
    <property type="nucleotide sequence ID" value="NZ_JBHSAN010000006.1"/>
</dbReference>
<evidence type="ECO:0000313" key="3">
    <source>
        <dbReference type="Proteomes" id="UP001597478"/>
    </source>
</evidence>
<reference evidence="3" key="1">
    <citation type="journal article" date="2019" name="Int. J. Syst. Evol. Microbiol.">
        <title>The Global Catalogue of Microorganisms (GCM) 10K type strain sequencing project: providing services to taxonomists for standard genome sequencing and annotation.</title>
        <authorList>
            <consortium name="The Broad Institute Genomics Platform"/>
            <consortium name="The Broad Institute Genome Sequencing Center for Infectious Disease"/>
            <person name="Wu L."/>
            <person name="Ma J."/>
        </authorList>
    </citation>
    <scope>NUCLEOTIDE SEQUENCE [LARGE SCALE GENOMIC DNA]</scope>
    <source>
        <strain evidence="3">IBRC-M 10906</strain>
    </source>
</reference>
<comment type="caution">
    <text evidence="2">The sequence shown here is derived from an EMBL/GenBank/DDBJ whole genome shotgun (WGS) entry which is preliminary data.</text>
</comment>
<evidence type="ECO:0000256" key="1">
    <source>
        <dbReference type="SAM" id="MobiDB-lite"/>
    </source>
</evidence>
<organism evidence="2 3">
    <name type="scientific">Prauserella oleivorans</name>
    <dbReference type="NCBI Taxonomy" id="1478153"/>
    <lineage>
        <taxon>Bacteria</taxon>
        <taxon>Bacillati</taxon>
        <taxon>Actinomycetota</taxon>
        <taxon>Actinomycetes</taxon>
        <taxon>Pseudonocardiales</taxon>
        <taxon>Pseudonocardiaceae</taxon>
        <taxon>Prauserella</taxon>
    </lineage>
</organism>
<feature type="region of interest" description="Disordered" evidence="1">
    <location>
        <begin position="45"/>
        <end position="68"/>
    </location>
</feature>
<gene>
    <name evidence="2" type="ORF">ACFS2C_06725</name>
</gene>
<dbReference type="Proteomes" id="UP001597478">
    <property type="component" value="Unassembled WGS sequence"/>
</dbReference>
<keyword evidence="3" id="KW-1185">Reference proteome</keyword>
<accession>A0ABW5W671</accession>
<name>A0ABW5W671_9PSEU</name>
<feature type="compositionally biased region" description="Low complexity" evidence="1">
    <location>
        <begin position="50"/>
        <end position="61"/>
    </location>
</feature>
<proteinExistence type="predicted"/>
<evidence type="ECO:0000313" key="2">
    <source>
        <dbReference type="EMBL" id="MFD2799081.1"/>
    </source>
</evidence>
<protein>
    <submittedName>
        <fullName evidence="2">Uncharacterized protein</fullName>
    </submittedName>
</protein>
<sequence>MTVKHNSVLRTTFQAGSVSVDAEVHYVGELVTRLEKALGYYQESDEQAEADMGAAGDAPADSKGYGEG</sequence>
<dbReference type="EMBL" id="JBHUOF010000007">
    <property type="protein sequence ID" value="MFD2799081.1"/>
    <property type="molecule type" value="Genomic_DNA"/>
</dbReference>